<reference evidence="9 10" key="1">
    <citation type="journal article" date="2019" name="Sci. Rep.">
        <title>Comparative genomics of chytrid fungi reveal insights into the obligate biotrophic and pathogenic lifestyle of Synchytrium endobioticum.</title>
        <authorList>
            <person name="van de Vossenberg B.T.L.H."/>
            <person name="Warris S."/>
            <person name="Nguyen H.D.T."/>
            <person name="van Gent-Pelzer M.P.E."/>
            <person name="Joly D.L."/>
            <person name="van de Geest H.C."/>
            <person name="Bonants P.J.M."/>
            <person name="Smith D.S."/>
            <person name="Levesque C.A."/>
            <person name="van der Lee T.A.J."/>
        </authorList>
    </citation>
    <scope>NUCLEOTIDE SEQUENCE [LARGE SCALE GENOMIC DNA]</scope>
    <source>
        <strain evidence="9 10">CBS 675.73</strain>
    </source>
</reference>
<evidence type="ECO:0000256" key="1">
    <source>
        <dbReference type="ARBA" id="ARBA00004643"/>
    </source>
</evidence>
<comment type="caution">
    <text evidence="9">The sequence shown here is derived from an EMBL/GenBank/DDBJ whole genome shotgun (WGS) entry which is preliminary data.</text>
</comment>
<protein>
    <recommendedName>
        <fullName evidence="11">Dolichyl-diphosphooligosaccharide--protein glycosyltransferase subunit 4</fullName>
    </recommendedName>
</protein>
<feature type="transmembrane region" description="Helical" evidence="8">
    <location>
        <begin position="12"/>
        <end position="34"/>
    </location>
</feature>
<proteinExistence type="inferred from homology"/>
<organism evidence="9 10">
    <name type="scientific">Chytriomyces confervae</name>
    <dbReference type="NCBI Taxonomy" id="246404"/>
    <lineage>
        <taxon>Eukaryota</taxon>
        <taxon>Fungi</taxon>
        <taxon>Fungi incertae sedis</taxon>
        <taxon>Chytridiomycota</taxon>
        <taxon>Chytridiomycota incertae sedis</taxon>
        <taxon>Chytridiomycetes</taxon>
        <taxon>Chytridiales</taxon>
        <taxon>Chytriomycetaceae</taxon>
        <taxon>Chytriomyces</taxon>
    </lineage>
</organism>
<comment type="subcellular location">
    <subcellularLocation>
        <location evidence="1">Endoplasmic reticulum membrane</location>
        <topology evidence="1">Single-pass type III membrane protein</topology>
    </subcellularLocation>
</comment>
<evidence type="ECO:0000256" key="4">
    <source>
        <dbReference type="ARBA" id="ARBA00022824"/>
    </source>
</evidence>
<dbReference type="InterPro" id="IPR018943">
    <property type="entry name" value="Oligosaccaryltransferase"/>
</dbReference>
<keyword evidence="5" id="KW-0735">Signal-anchor</keyword>
<evidence type="ECO:0000313" key="10">
    <source>
        <dbReference type="Proteomes" id="UP000320333"/>
    </source>
</evidence>
<dbReference type="Pfam" id="PF10215">
    <property type="entry name" value="Ost4"/>
    <property type="match status" value="1"/>
</dbReference>
<accession>A0A507FGI7</accession>
<evidence type="ECO:0008006" key="11">
    <source>
        <dbReference type="Google" id="ProtNLM"/>
    </source>
</evidence>
<evidence type="ECO:0000256" key="5">
    <source>
        <dbReference type="ARBA" id="ARBA00022968"/>
    </source>
</evidence>
<keyword evidence="4" id="KW-0256">Endoplasmic reticulum</keyword>
<keyword evidence="7 8" id="KW-0472">Membrane</keyword>
<keyword evidence="10" id="KW-1185">Reference proteome</keyword>
<evidence type="ECO:0000313" key="9">
    <source>
        <dbReference type="EMBL" id="TPX75364.1"/>
    </source>
</evidence>
<evidence type="ECO:0000256" key="8">
    <source>
        <dbReference type="SAM" id="Phobius"/>
    </source>
</evidence>
<dbReference type="GO" id="GO:0005789">
    <property type="term" value="C:endoplasmic reticulum membrane"/>
    <property type="evidence" value="ECO:0007669"/>
    <property type="project" value="UniProtKB-SubCell"/>
</dbReference>
<comment type="similarity">
    <text evidence="2">Belongs to the OST4 family.</text>
</comment>
<dbReference type="Proteomes" id="UP000320333">
    <property type="component" value="Unassembled WGS sequence"/>
</dbReference>
<dbReference type="AlphaFoldDB" id="A0A507FGI7"/>
<dbReference type="InterPro" id="IPR036330">
    <property type="entry name" value="Ost4p_sf"/>
</dbReference>
<evidence type="ECO:0000256" key="6">
    <source>
        <dbReference type="ARBA" id="ARBA00022989"/>
    </source>
</evidence>
<keyword evidence="6 8" id="KW-1133">Transmembrane helix</keyword>
<evidence type="ECO:0000256" key="7">
    <source>
        <dbReference type="ARBA" id="ARBA00023136"/>
    </source>
</evidence>
<evidence type="ECO:0000256" key="3">
    <source>
        <dbReference type="ARBA" id="ARBA00022692"/>
    </source>
</evidence>
<feature type="transmembrane region" description="Helical" evidence="8">
    <location>
        <begin position="54"/>
        <end position="74"/>
    </location>
</feature>
<keyword evidence="3 8" id="KW-0812">Transmembrane</keyword>
<name>A0A507FGI7_9FUNG</name>
<sequence>MSERKHALANPVMLAGFFGLAVLSFVFGPGGQAIRKKFNNAGRDSRIITDDQLAIIVNFLGSVTFILIIVHHYLEVGRKKVVTKW</sequence>
<dbReference type="OrthoDB" id="2124077at2759"/>
<gene>
    <name evidence="9" type="ORF">CcCBS67573_g03354</name>
</gene>
<evidence type="ECO:0000256" key="2">
    <source>
        <dbReference type="ARBA" id="ARBA00007685"/>
    </source>
</evidence>
<dbReference type="EMBL" id="QEAP01000083">
    <property type="protein sequence ID" value="TPX75364.1"/>
    <property type="molecule type" value="Genomic_DNA"/>
</dbReference>
<dbReference type="SUPFAM" id="SSF103464">
    <property type="entry name" value="Oligosaccharyltransferase subunit ost4p"/>
    <property type="match status" value="1"/>
</dbReference>